<keyword evidence="4 9" id="KW-0378">Hydrolase</keyword>
<feature type="chain" id="PRO_5041012892" description="Lysophospholipase" evidence="10">
    <location>
        <begin position="17"/>
        <end position="594"/>
    </location>
</feature>
<comment type="catalytic activity">
    <reaction evidence="10">
        <text>a 1-acyl-sn-glycero-3-phosphocholine + H2O = sn-glycerol 3-phosphocholine + a fatty acid + H(+)</text>
        <dbReference type="Rhea" id="RHEA:15177"/>
        <dbReference type="ChEBI" id="CHEBI:15377"/>
        <dbReference type="ChEBI" id="CHEBI:15378"/>
        <dbReference type="ChEBI" id="CHEBI:16870"/>
        <dbReference type="ChEBI" id="CHEBI:28868"/>
        <dbReference type="ChEBI" id="CHEBI:58168"/>
        <dbReference type="EC" id="3.1.1.5"/>
    </reaction>
</comment>
<comment type="function">
    <text evidence="8">Catalyzes the release of fatty acids from lysophospholipids. Phospholipase B may well contribute to pathogenicity by abetting the fungus in damaging and traversing host cell membranes, processes which likely increase the rapidity of disseminated infection.</text>
</comment>
<keyword evidence="3 10" id="KW-0732">Signal</keyword>
<dbReference type="EC" id="3.1.1.5" evidence="2 10"/>
<dbReference type="FunFam" id="3.40.1090.10:FF:000010">
    <property type="entry name" value="Lysophospholipase"/>
    <property type="match status" value="1"/>
</dbReference>
<keyword evidence="5 9" id="KW-0442">Lipid degradation</keyword>
<dbReference type="Gene3D" id="3.40.1090.10">
    <property type="entry name" value="Cytosolic phospholipase A2 catalytic domain"/>
    <property type="match status" value="1"/>
</dbReference>
<evidence type="ECO:0000256" key="7">
    <source>
        <dbReference type="ARBA" id="ARBA00023180"/>
    </source>
</evidence>
<evidence type="ECO:0000256" key="2">
    <source>
        <dbReference type="ARBA" id="ARBA00013274"/>
    </source>
</evidence>
<evidence type="ECO:0000313" key="12">
    <source>
        <dbReference type="EMBL" id="CAI5760223.1"/>
    </source>
</evidence>
<feature type="signal peptide" evidence="10">
    <location>
        <begin position="1"/>
        <end position="16"/>
    </location>
</feature>
<dbReference type="GO" id="GO:0046475">
    <property type="term" value="P:glycerophospholipid catabolic process"/>
    <property type="evidence" value="ECO:0007669"/>
    <property type="project" value="TreeGrafter"/>
</dbReference>
<gene>
    <name evidence="12" type="ORF">CANVERA_P4733</name>
</gene>
<dbReference type="GO" id="GO:0005886">
    <property type="term" value="C:plasma membrane"/>
    <property type="evidence" value="ECO:0007669"/>
    <property type="project" value="TreeGrafter"/>
</dbReference>
<keyword evidence="6 9" id="KW-0443">Lipid metabolism</keyword>
<name>A0A9W4TXJ5_9ASCO</name>
<dbReference type="GO" id="GO:0005829">
    <property type="term" value="C:cytosol"/>
    <property type="evidence" value="ECO:0007669"/>
    <property type="project" value="TreeGrafter"/>
</dbReference>
<dbReference type="SUPFAM" id="SSF52151">
    <property type="entry name" value="FabD/lysophospholipase-like"/>
    <property type="match status" value="1"/>
</dbReference>
<dbReference type="PANTHER" id="PTHR10728:SF33">
    <property type="entry name" value="LYSOPHOSPHOLIPASE 1-RELATED"/>
    <property type="match status" value="1"/>
</dbReference>
<evidence type="ECO:0000256" key="4">
    <source>
        <dbReference type="ARBA" id="ARBA00022801"/>
    </source>
</evidence>
<dbReference type="EMBL" id="CANTUO010000006">
    <property type="protein sequence ID" value="CAI5760223.1"/>
    <property type="molecule type" value="Genomic_DNA"/>
</dbReference>
<evidence type="ECO:0000259" key="11">
    <source>
        <dbReference type="PROSITE" id="PS51210"/>
    </source>
</evidence>
<reference evidence="12" key="1">
    <citation type="submission" date="2022-12" db="EMBL/GenBank/DDBJ databases">
        <authorList>
            <person name="Brejova B."/>
        </authorList>
    </citation>
    <scope>NUCLEOTIDE SEQUENCE</scope>
</reference>
<dbReference type="PROSITE" id="PS51210">
    <property type="entry name" value="PLA2C"/>
    <property type="match status" value="1"/>
</dbReference>
<accession>A0A9W4TXJ5</accession>
<dbReference type="AlphaFoldDB" id="A0A9W4TXJ5"/>
<dbReference type="Proteomes" id="UP001152885">
    <property type="component" value="Unassembled WGS sequence"/>
</dbReference>
<dbReference type="SMART" id="SM00022">
    <property type="entry name" value="PLAc"/>
    <property type="match status" value="1"/>
</dbReference>
<dbReference type="PANTHER" id="PTHR10728">
    <property type="entry name" value="CYTOSOLIC PHOSPHOLIPASE A2"/>
    <property type="match status" value="1"/>
</dbReference>
<keyword evidence="13" id="KW-1185">Reference proteome</keyword>
<dbReference type="GO" id="GO:0004623">
    <property type="term" value="F:phospholipase A2 activity"/>
    <property type="evidence" value="ECO:0007669"/>
    <property type="project" value="TreeGrafter"/>
</dbReference>
<evidence type="ECO:0000256" key="3">
    <source>
        <dbReference type="ARBA" id="ARBA00022729"/>
    </source>
</evidence>
<dbReference type="GO" id="GO:0005576">
    <property type="term" value="C:extracellular region"/>
    <property type="evidence" value="ECO:0007669"/>
    <property type="project" value="TreeGrafter"/>
</dbReference>
<dbReference type="Pfam" id="PF01735">
    <property type="entry name" value="PLA2_B"/>
    <property type="match status" value="1"/>
</dbReference>
<sequence>MIYFVYFIFLIQFVYANYAPFEVSCPSGNLTRPADLGLNLQEIEYIQSRRPIVNESLSNYLKSANMSDFDVDWFLSNTNPTIGLAYSGGGFRSMLVSSGQFAALDIRTETENPVLSGILQSSDYIAGLSGGSWMVGSISSNDFISVDEIIAQNTLWVINSILDYYDNIIKTIEMWFDIGEQVESKQNAGFEISITDIWGRALSYTLLADFYQMGVNYTFSDIRNNSNFQNYSMPFPILVANGQKPNTTIVNVNSTVFEITPFEIGSFDPTLENFVDTKFVGTELDNGLPTNDYCINGFDNAGFFMGTSSSLFNGVILEVEDSKLPTFLKNFINDTFNKPGSLTAKYNPNPFYKSIDPQNEIEESETLYLVDGGEDGQNVPLIPLLHRNLSVIFAFDNSADTQLNWPNGTSLIETYERQFSSQGVPFPYVPDSYTFINLNLTSKPTFFGCDANNLSSLTNDIYDVPLVVYIANRPFTYWSNTSTFKLEYSNEERNSMIQNGYNVATRLNGTLDDEFQACIGCAIIRREQEKMGLPQSKQCRECFETYCWNGEIYIGESLGGNFSDDGITEDASDYNSENVKGINDGESEIFKKTK</sequence>
<evidence type="ECO:0000256" key="6">
    <source>
        <dbReference type="ARBA" id="ARBA00023098"/>
    </source>
</evidence>
<dbReference type="OrthoDB" id="4084751at2759"/>
<dbReference type="InterPro" id="IPR016035">
    <property type="entry name" value="Acyl_Trfase/lysoPLipase"/>
</dbReference>
<evidence type="ECO:0000256" key="8">
    <source>
        <dbReference type="ARBA" id="ARBA00059407"/>
    </source>
</evidence>
<dbReference type="GO" id="GO:0005783">
    <property type="term" value="C:endoplasmic reticulum"/>
    <property type="evidence" value="ECO:0007669"/>
    <property type="project" value="TreeGrafter"/>
</dbReference>
<evidence type="ECO:0000256" key="1">
    <source>
        <dbReference type="ARBA" id="ARBA00008780"/>
    </source>
</evidence>
<comment type="similarity">
    <text evidence="1 10">Belongs to the lysophospholipase family.</text>
</comment>
<feature type="domain" description="PLA2c" evidence="11">
    <location>
        <begin position="24"/>
        <end position="553"/>
    </location>
</feature>
<evidence type="ECO:0000256" key="5">
    <source>
        <dbReference type="ARBA" id="ARBA00022963"/>
    </source>
</evidence>
<proteinExistence type="inferred from homology"/>
<organism evidence="12 13">
    <name type="scientific">Candida verbasci</name>
    <dbReference type="NCBI Taxonomy" id="1227364"/>
    <lineage>
        <taxon>Eukaryota</taxon>
        <taxon>Fungi</taxon>
        <taxon>Dikarya</taxon>
        <taxon>Ascomycota</taxon>
        <taxon>Saccharomycotina</taxon>
        <taxon>Pichiomycetes</taxon>
        <taxon>Debaryomycetaceae</taxon>
        <taxon>Candida/Lodderomyces clade</taxon>
        <taxon>Candida</taxon>
    </lineage>
</organism>
<evidence type="ECO:0000313" key="13">
    <source>
        <dbReference type="Proteomes" id="UP001152885"/>
    </source>
</evidence>
<evidence type="ECO:0000256" key="9">
    <source>
        <dbReference type="PROSITE-ProRule" id="PRU00555"/>
    </source>
</evidence>
<keyword evidence="7" id="KW-0325">Glycoprotein</keyword>
<evidence type="ECO:0000256" key="10">
    <source>
        <dbReference type="RuleBase" id="RU362103"/>
    </source>
</evidence>
<dbReference type="InterPro" id="IPR002642">
    <property type="entry name" value="LysoPLipase_cat_dom"/>
</dbReference>
<protein>
    <recommendedName>
        <fullName evidence="2 10">Lysophospholipase</fullName>
        <ecNumber evidence="2 10">3.1.1.5</ecNumber>
    </recommendedName>
</protein>
<comment type="caution">
    <text evidence="12">The sequence shown here is derived from an EMBL/GenBank/DDBJ whole genome shotgun (WGS) entry which is preliminary data.</text>
</comment>
<dbReference type="GO" id="GO:0004622">
    <property type="term" value="F:phosphatidylcholine lysophospholipase activity"/>
    <property type="evidence" value="ECO:0007669"/>
    <property type="project" value="UniProtKB-EC"/>
</dbReference>